<comment type="similarity">
    <text evidence="1">Belongs to the type-B carboxylesterase/lipase family.</text>
</comment>
<dbReference type="SUPFAM" id="SSF53474">
    <property type="entry name" value="alpha/beta-Hydrolases"/>
    <property type="match status" value="1"/>
</dbReference>
<keyword evidence="3" id="KW-1133">Transmembrane helix</keyword>
<evidence type="ECO:0000313" key="6">
    <source>
        <dbReference type="Proteomes" id="UP000249829"/>
    </source>
</evidence>
<keyword evidence="3" id="KW-0812">Transmembrane</keyword>
<keyword evidence="6" id="KW-1185">Reference proteome</keyword>
<dbReference type="PANTHER" id="PTHR43142:SF1">
    <property type="entry name" value="CARBOXYLIC ESTER HYDROLASE"/>
    <property type="match status" value="1"/>
</dbReference>
<dbReference type="STRING" id="1450538.A0A2V5HHD8"/>
<dbReference type="InterPro" id="IPR029058">
    <property type="entry name" value="AB_hydrolase_fold"/>
</dbReference>
<keyword evidence="2 5" id="KW-0378">Hydrolase</keyword>
<name>A0A2V5HHD8_ASPV1</name>
<dbReference type="Proteomes" id="UP000249829">
    <property type="component" value="Unassembled WGS sequence"/>
</dbReference>
<reference evidence="5 6" key="1">
    <citation type="submission" date="2018-02" db="EMBL/GenBank/DDBJ databases">
        <title>The genomes of Aspergillus section Nigri reveals drivers in fungal speciation.</title>
        <authorList>
            <consortium name="DOE Joint Genome Institute"/>
            <person name="Vesth T.C."/>
            <person name="Nybo J."/>
            <person name="Theobald S."/>
            <person name="Brandl J."/>
            <person name="Frisvad J.C."/>
            <person name="Nielsen K.F."/>
            <person name="Lyhne E.K."/>
            <person name="Kogle M.E."/>
            <person name="Kuo A."/>
            <person name="Riley R."/>
            <person name="Clum A."/>
            <person name="Nolan M."/>
            <person name="Lipzen A."/>
            <person name="Salamov A."/>
            <person name="Henrissat B."/>
            <person name="Wiebenga A."/>
            <person name="De vries R.P."/>
            <person name="Grigoriev I.V."/>
            <person name="Mortensen U.H."/>
            <person name="Andersen M.R."/>
            <person name="Baker S.E."/>
        </authorList>
    </citation>
    <scope>NUCLEOTIDE SEQUENCE [LARGE SCALE GENOMIC DNA]</scope>
    <source>
        <strain evidence="5 6">CBS 115571</strain>
    </source>
</reference>
<evidence type="ECO:0000259" key="4">
    <source>
        <dbReference type="Pfam" id="PF00135"/>
    </source>
</evidence>
<evidence type="ECO:0000256" key="2">
    <source>
        <dbReference type="ARBA" id="ARBA00022801"/>
    </source>
</evidence>
<dbReference type="Pfam" id="PF00135">
    <property type="entry name" value="COesterase"/>
    <property type="match status" value="1"/>
</dbReference>
<accession>A0A2V5HHD8</accession>
<dbReference type="PANTHER" id="PTHR43142">
    <property type="entry name" value="CARBOXYLIC ESTER HYDROLASE"/>
    <property type="match status" value="1"/>
</dbReference>
<dbReference type="Gene3D" id="3.40.50.1820">
    <property type="entry name" value="alpha/beta hydrolase"/>
    <property type="match status" value="1"/>
</dbReference>
<gene>
    <name evidence="5" type="ORF">BO99DRAFT_329998</name>
</gene>
<feature type="transmembrane region" description="Helical" evidence="3">
    <location>
        <begin position="6"/>
        <end position="24"/>
    </location>
</feature>
<evidence type="ECO:0000256" key="1">
    <source>
        <dbReference type="ARBA" id="ARBA00005964"/>
    </source>
</evidence>
<dbReference type="OMA" id="GAWYAPP"/>
<dbReference type="InterPro" id="IPR002018">
    <property type="entry name" value="CarbesteraseB"/>
</dbReference>
<dbReference type="AlphaFoldDB" id="A0A2V5HHD8"/>
<proteinExistence type="inferred from homology"/>
<sequence>MTTLKINLLFGLVAVAISLITAYYSQIRHHLLERANILIVSASIFPPTVTDFTRDIKYIGSRTPGVEHFQNVFYAEEPTGQRRFAPPVPLSPPKGSIIDASKSGAWCPQGMGDILPFTSQVNNISENCLSLRIARPPGVHSNAKLPVAVWLHGGGHALGSASDILYTPDGLVRAAAAAGKPLIYVGINYRLGIFGFATSKAMIETKQTNAGLRDQRAALQWVHDHIEVFGGDPDRVTAIGQSVGASDIGLHLTSFNGSQYVPFQQAMMMSGAPGVNFNSDPAFVANNTVAIARRVGCAKDDDGHSIETLECLRAVPADLLTNVTVKEARRARPPFGEGYFYPTIDHDYLNGRPSQLMRTGKFVKNIPIVASWVTNDGAWYASSQTTTDEDVLGSFGLWLHGLSQSTKEKLLQLYPVEDFNHMVRQDYDGEISPQYYRAAQMSRDIWFTCPVLDFSWQYAQTGGLNASRIWLYEHNATRFAPVFEAMGVPMWRVAHLSDIPYVFNNLHLEGGADNSLQQLALSETVSKTIIGFVHDGSPGGEGSGVQKWSSAYPTMLDEQQSGESASRLSIQVIGGPLGLSEVAIGREEENGVMTAAQRALAWEKLFDRCDFINSPQMRDEAGV</sequence>
<organism evidence="5 6">
    <name type="scientific">Aspergillus violaceofuscus (strain CBS 115571)</name>
    <dbReference type="NCBI Taxonomy" id="1450538"/>
    <lineage>
        <taxon>Eukaryota</taxon>
        <taxon>Fungi</taxon>
        <taxon>Dikarya</taxon>
        <taxon>Ascomycota</taxon>
        <taxon>Pezizomycotina</taxon>
        <taxon>Eurotiomycetes</taxon>
        <taxon>Eurotiomycetidae</taxon>
        <taxon>Eurotiales</taxon>
        <taxon>Aspergillaceae</taxon>
        <taxon>Aspergillus</taxon>
    </lineage>
</organism>
<evidence type="ECO:0000313" key="5">
    <source>
        <dbReference type="EMBL" id="PYI20733.1"/>
    </source>
</evidence>
<protein>
    <submittedName>
        <fullName evidence="5">Alpha/beta-hydrolase</fullName>
    </submittedName>
</protein>
<keyword evidence="3" id="KW-0472">Membrane</keyword>
<dbReference type="EMBL" id="KZ825123">
    <property type="protein sequence ID" value="PYI20733.1"/>
    <property type="molecule type" value="Genomic_DNA"/>
</dbReference>
<feature type="domain" description="Carboxylesterase type B" evidence="4">
    <location>
        <begin position="63"/>
        <end position="551"/>
    </location>
</feature>
<evidence type="ECO:0000256" key="3">
    <source>
        <dbReference type="SAM" id="Phobius"/>
    </source>
</evidence>
<dbReference type="GO" id="GO:0016787">
    <property type="term" value="F:hydrolase activity"/>
    <property type="evidence" value="ECO:0007669"/>
    <property type="project" value="UniProtKB-KW"/>
</dbReference>